<dbReference type="GO" id="GO:0005774">
    <property type="term" value="C:vacuolar membrane"/>
    <property type="evidence" value="ECO:0007669"/>
    <property type="project" value="UniProtKB-SubCell"/>
</dbReference>
<dbReference type="PANTHER" id="PTHR13153">
    <property type="entry name" value="CGTHBA PROTEIN -14 GENE PROTEIN"/>
    <property type="match status" value="1"/>
</dbReference>
<dbReference type="PANTHER" id="PTHR13153:SF5">
    <property type="entry name" value="GATOR COMPLEX PROTEIN NPRL3"/>
    <property type="match status" value="1"/>
</dbReference>
<feature type="compositionally biased region" description="Polar residues" evidence="2">
    <location>
        <begin position="438"/>
        <end position="457"/>
    </location>
</feature>
<evidence type="ECO:0000256" key="2">
    <source>
        <dbReference type="SAM" id="MobiDB-lite"/>
    </source>
</evidence>
<evidence type="ECO:0000313" key="4">
    <source>
        <dbReference type="Proteomes" id="UP001139887"/>
    </source>
</evidence>
<dbReference type="GO" id="GO:0010508">
    <property type="term" value="P:positive regulation of autophagy"/>
    <property type="evidence" value="ECO:0007669"/>
    <property type="project" value="TreeGrafter"/>
</dbReference>
<comment type="function">
    <text evidence="1">Mediates inactivation of the TORC1 complex in response to amino acid starvation. Required for meiotic nuclear division.</text>
</comment>
<organism evidence="3 4">
    <name type="scientific">Coemansia brasiliensis</name>
    <dbReference type="NCBI Taxonomy" id="2650707"/>
    <lineage>
        <taxon>Eukaryota</taxon>
        <taxon>Fungi</taxon>
        <taxon>Fungi incertae sedis</taxon>
        <taxon>Zoopagomycota</taxon>
        <taxon>Kickxellomycotina</taxon>
        <taxon>Kickxellomycetes</taxon>
        <taxon>Kickxellales</taxon>
        <taxon>Kickxellaceae</taxon>
        <taxon>Coemansia</taxon>
    </lineage>
</organism>
<feature type="region of interest" description="Disordered" evidence="2">
    <location>
        <begin position="45"/>
        <end position="159"/>
    </location>
</feature>
<keyword evidence="1" id="KW-0732">Signal</keyword>
<sequence>MNEGDAILGVFLATYSSKGDYLPLRYPVSEFDYEYAEMLLKERAQKRSPLSDKNSDSAAAGVSEAVTGEQATETQAVTISTSAMSTADKKDSAPSRNDSYSSVANVSSNPMTPISAAPSGSTVTAGKSGSRSENKPRGGSATGGESADGGRGSNDSENKPYMEQAIRGFEMNFLAQLFSPRPSMSDQRFQVAIDNVLFVGHPLRDDPKEKTRDPDYYDAEQDETETMSRLAEFEGWKIKTDSVAQPGSNQQGTRVLADLGLMSLMLNREPSETGDSAISEGERAVRDSKEWKRRGYWKRVYPKLFHVVFMLDNTVPGSEELADRIYDHVLKRLTKTLMIEQMETNYVLTQSRLIRSLNDLALSEKYTPAQYLQEIIRTSDLAVDLIELYNGLRKGELVNLHIHKRIMLTLQIPRGPPLDRPLPAMRRRTVLNAGHNATGHNSANPTAASIDTSTVQTPRPATPADAAAAAAATASRSVAPAVQEYWGPIVFAHDSGGSVHISSSSISHGTTAHGLPSKLSLLTGNMGSTHGLQGVVVTGRELQPGERNGYPHIEPYHAVLLLEDVAVLRRRLLYSDASPTLLAIIEKASPTRPLVTLHALADCSYAQLCRFVAHLVYWNIARLICPVNLSFTYVPTATPMSPSVLNRFDARGFSLCTLPQLLSALDPPRPALRVLETLTTDEHDSSGSDVREIRAEFRDILVFLLREDVIAQLHTWPVVLVPNYVKFNLSEEQFVRLSFAWFRTLQAEHPDLLGAFPDALLDKAELESWAVDQSHERADMELVEQTAHEAEDAVMLCRVMRKLALRRIHDVLDAQRAGKHGKELQHIDQMIASEEDKVHAFCNRIERERLDAWIHAMAQHGMVLEQTRNERIQARRARGKDITENGSTTKNSALYAWYDFVKKDPDLSQFAHEITSKYVSFVPTDPPPHRTEAERRYMHRLVRGRPANQQDWFHRHSHLLTGSNHLVKLLGAEQASIARLEAMLREFDGVVLLPQHI</sequence>
<dbReference type="EMBL" id="JANBUW010000065">
    <property type="protein sequence ID" value="KAJ2849669.1"/>
    <property type="molecule type" value="Genomic_DNA"/>
</dbReference>
<feature type="compositionally biased region" description="Gly residues" evidence="2">
    <location>
        <begin position="140"/>
        <end position="152"/>
    </location>
</feature>
<accession>A0A9W8LZV5</accession>
<dbReference type="GO" id="GO:0038202">
    <property type="term" value="P:TORC1 signaling"/>
    <property type="evidence" value="ECO:0007669"/>
    <property type="project" value="TreeGrafter"/>
</dbReference>
<comment type="subcellular location">
    <subcellularLocation>
        <location evidence="1">Vacuole membrane</location>
        <topology evidence="1">Peripheral membrane protein</topology>
    </subcellularLocation>
</comment>
<dbReference type="InterPro" id="IPR005365">
    <property type="entry name" value="Npr3"/>
</dbReference>
<dbReference type="GO" id="GO:0051321">
    <property type="term" value="P:meiotic cell cycle"/>
    <property type="evidence" value="ECO:0007669"/>
    <property type="project" value="UniProtKB-UniRule"/>
</dbReference>
<gene>
    <name evidence="3" type="primary">npr3</name>
    <name evidence="3" type="ORF">IWW36_002473</name>
</gene>
<feature type="compositionally biased region" description="Low complexity" evidence="2">
    <location>
        <begin position="458"/>
        <end position="468"/>
    </location>
</feature>
<dbReference type="Pfam" id="PF03666">
    <property type="entry name" value="NPR3"/>
    <property type="match status" value="1"/>
</dbReference>
<dbReference type="Proteomes" id="UP001139887">
    <property type="component" value="Unassembled WGS sequence"/>
</dbReference>
<keyword evidence="1" id="KW-0469">Meiosis</keyword>
<evidence type="ECO:0000313" key="3">
    <source>
        <dbReference type="EMBL" id="KAJ2849669.1"/>
    </source>
</evidence>
<dbReference type="GO" id="GO:1990130">
    <property type="term" value="C:GATOR1 complex"/>
    <property type="evidence" value="ECO:0007669"/>
    <property type="project" value="TreeGrafter"/>
</dbReference>
<name>A0A9W8LZV5_9FUNG</name>
<evidence type="ECO:0000256" key="1">
    <source>
        <dbReference type="RuleBase" id="RU368069"/>
    </source>
</evidence>
<proteinExistence type="inferred from homology"/>
<comment type="similarity">
    <text evidence="1">Belongs to the NPR3 family.</text>
</comment>
<dbReference type="GO" id="GO:0034198">
    <property type="term" value="P:cellular response to amino acid starvation"/>
    <property type="evidence" value="ECO:0007669"/>
    <property type="project" value="TreeGrafter"/>
</dbReference>
<feature type="compositionally biased region" description="Polar residues" evidence="2">
    <location>
        <begin position="69"/>
        <end position="85"/>
    </location>
</feature>
<feature type="compositionally biased region" description="Basic and acidic residues" evidence="2">
    <location>
        <begin position="45"/>
        <end position="55"/>
    </location>
</feature>
<dbReference type="AlphaFoldDB" id="A0A9W8LZV5"/>
<comment type="caution">
    <text evidence="3">The sequence shown here is derived from an EMBL/GenBank/DDBJ whole genome shotgun (WGS) entry which is preliminary data.</text>
</comment>
<reference evidence="3" key="1">
    <citation type="submission" date="2022-07" db="EMBL/GenBank/DDBJ databases">
        <title>Phylogenomic reconstructions and comparative analyses of Kickxellomycotina fungi.</title>
        <authorList>
            <person name="Reynolds N.K."/>
            <person name="Stajich J.E."/>
            <person name="Barry K."/>
            <person name="Grigoriev I.V."/>
            <person name="Crous P."/>
            <person name="Smith M.E."/>
        </authorList>
    </citation>
    <scope>NUCLEOTIDE SEQUENCE</scope>
    <source>
        <strain evidence="3">NRRL 1566</strain>
    </source>
</reference>
<feature type="region of interest" description="Disordered" evidence="2">
    <location>
        <begin position="434"/>
        <end position="468"/>
    </location>
</feature>
<dbReference type="OrthoDB" id="18648at2759"/>
<keyword evidence="4" id="KW-1185">Reference proteome</keyword>
<protein>
    <recommendedName>
        <fullName evidence="1">Nitrogen permease regulator 3</fullName>
    </recommendedName>
    <alternativeName>
        <fullName evidence="1">Required for meiotic nuclear division protein 11</fullName>
    </alternativeName>
</protein>
<dbReference type="GO" id="GO:1904262">
    <property type="term" value="P:negative regulation of TORC1 signaling"/>
    <property type="evidence" value="ECO:0007669"/>
    <property type="project" value="TreeGrafter"/>
</dbReference>
<feature type="compositionally biased region" description="Polar residues" evidence="2">
    <location>
        <begin position="94"/>
        <end position="129"/>
    </location>
</feature>